<proteinExistence type="predicted"/>
<evidence type="ECO:0000313" key="4">
    <source>
        <dbReference type="Proteomes" id="UP001156398"/>
    </source>
</evidence>
<keyword evidence="4" id="KW-1185">Reference proteome</keyword>
<dbReference type="Gene3D" id="2.60.40.2880">
    <property type="entry name" value="MmpS1-5, C-terminal soluble domain"/>
    <property type="match status" value="1"/>
</dbReference>
<name>A0AA90KBC2_9ACTN</name>
<dbReference type="AlphaFoldDB" id="A0AA90KBC2"/>
<evidence type="ECO:0008006" key="5">
    <source>
        <dbReference type="Google" id="ProtNLM"/>
    </source>
</evidence>
<dbReference type="InterPro" id="IPR038468">
    <property type="entry name" value="MmpS_C"/>
</dbReference>
<accession>A0AA90KBC2</accession>
<dbReference type="EMBL" id="JAAGKO020000027">
    <property type="protein sequence ID" value="MDI5964780.1"/>
    <property type="molecule type" value="Genomic_DNA"/>
</dbReference>
<feature type="region of interest" description="Disordered" evidence="1">
    <location>
        <begin position="59"/>
        <end position="87"/>
    </location>
</feature>
<evidence type="ECO:0000313" key="3">
    <source>
        <dbReference type="EMBL" id="MDI5973122.1"/>
    </source>
</evidence>
<evidence type="ECO:0000313" key="2">
    <source>
        <dbReference type="EMBL" id="MDI5964780.1"/>
    </source>
</evidence>
<reference evidence="3 4" key="1">
    <citation type="submission" date="2023-05" db="EMBL/GenBank/DDBJ databases">
        <title>Streptantibioticus silvisoli sp. nov., acidotolerant actinomycetes 1 from pine litter.</title>
        <authorList>
            <person name="Swiecimska M."/>
            <person name="Golinska P."/>
            <person name="Sangal V."/>
            <person name="Wachnowicz B."/>
            <person name="Goodfellow M."/>
        </authorList>
    </citation>
    <scope>NUCLEOTIDE SEQUENCE</scope>
    <source>
        <strain evidence="3">SL13</strain>
        <strain evidence="2 4">SL54</strain>
    </source>
</reference>
<evidence type="ECO:0000256" key="1">
    <source>
        <dbReference type="SAM" id="MobiDB-lite"/>
    </source>
</evidence>
<dbReference type="EMBL" id="JABXJJ020000041">
    <property type="protein sequence ID" value="MDI5973122.1"/>
    <property type="molecule type" value="Genomic_DNA"/>
</dbReference>
<dbReference type="RefSeq" id="WP_271316100.1">
    <property type="nucleotide sequence ID" value="NZ_JAAGKO020000027.1"/>
</dbReference>
<protein>
    <recommendedName>
        <fullName evidence="5">MmpS family membrane protein</fullName>
    </recommendedName>
</protein>
<sequence length="183" mass="18622">MTAPAGVPKKNRTWIKYAATAFVAMSIGVVMGEGGGAAPKTATAVPAPTVTVTVAPRQATAKHPVKQKAQPAAAVTHPTHKPVPPAVSKDTVTYVVTGSSAEVTYGPAGSDFNGHVPMTVSKKLGSPSYYAINAQLQGGGTVTCKIEVNGKTISHATASGGYNIASCEITQDLFDSGWQDANG</sequence>
<gene>
    <name evidence="2" type="ORF">POF43_018975</name>
    <name evidence="3" type="ORF">POF50_027890</name>
</gene>
<dbReference type="Proteomes" id="UP001156398">
    <property type="component" value="Unassembled WGS sequence"/>
</dbReference>
<comment type="caution">
    <text evidence="3">The sequence shown here is derived from an EMBL/GenBank/DDBJ whole genome shotgun (WGS) entry which is preliminary data.</text>
</comment>
<organism evidence="3">
    <name type="scientific">Streptantibioticus silvisoli</name>
    <dbReference type="NCBI Taxonomy" id="2705255"/>
    <lineage>
        <taxon>Bacteria</taxon>
        <taxon>Bacillati</taxon>
        <taxon>Actinomycetota</taxon>
        <taxon>Actinomycetes</taxon>
        <taxon>Kitasatosporales</taxon>
        <taxon>Streptomycetaceae</taxon>
        <taxon>Streptantibioticus</taxon>
    </lineage>
</organism>